<dbReference type="PANTHER" id="PTHR30040:SF2">
    <property type="entry name" value="FAD:PROTEIN FMN TRANSFERASE"/>
    <property type="match status" value="1"/>
</dbReference>
<keyword evidence="13" id="KW-0732">Signal</keyword>
<dbReference type="EC" id="2.7.1.180" evidence="2 11"/>
<evidence type="ECO:0000256" key="3">
    <source>
        <dbReference type="ARBA" id="ARBA00016337"/>
    </source>
</evidence>
<comment type="cofactor">
    <cofactor evidence="12">
        <name>Mg(2+)</name>
        <dbReference type="ChEBI" id="CHEBI:18420"/>
    </cofactor>
    <cofactor evidence="12">
        <name>Mn(2+)</name>
        <dbReference type="ChEBI" id="CHEBI:29035"/>
    </cofactor>
    <text evidence="12">Magnesium. Can also use manganese.</text>
</comment>
<keyword evidence="4 11" id="KW-0285">Flavoprotein</keyword>
<comment type="similarity">
    <text evidence="1 11 13">Belongs to the ApbE family.</text>
</comment>
<dbReference type="PIRSF" id="PIRSF006268">
    <property type="entry name" value="ApbE"/>
    <property type="match status" value="1"/>
</dbReference>
<name>A0A1H2V3F2_THIRO</name>
<comment type="function">
    <text evidence="13">Flavin transferase that catalyzes the transfer of the FMN moiety of FAD and its covalent binding to the hydroxyl group of a threonine residue in a target flavoprotein.</text>
</comment>
<sequence>MLYSSSRPGRLRRAPLLYAMAAILFGLAACGQETPVTTIRFDAFGGQVDLSLVNVDRQQAQQAASLVQQDFAFLQDAWHSWQPGPMGRVNQLLLTEEPFVAPPSTMPLVRLSKELEAKSGGLFNPAIGYLMDLWGFHADAVRSRPPPPEQQIKRLVAAAPGMSQIDIEGLELHGHNPAIKLDFDSIAKSHALDLAIEHLRELGIKSALVQAGGEVRVIGDRSGQPWRITIRRPSGSGVLAIVPMRGDESLVTKADYDRNFVFKGETYHAIIDPRTGSPARGTRSVTVLHRDAATAAAAATAMFVAGPTDWETVARAMDIRYVLLVDAEGTLHMNEAMADRIELVDSDTPVAPRMQSSAVPGATDL</sequence>
<dbReference type="GO" id="GO:0016740">
    <property type="term" value="F:transferase activity"/>
    <property type="evidence" value="ECO:0007669"/>
    <property type="project" value="UniProtKB-UniRule"/>
</dbReference>
<keyword evidence="13" id="KW-0997">Cell inner membrane</keyword>
<evidence type="ECO:0000313" key="14">
    <source>
        <dbReference type="EMBL" id="SDW62848.1"/>
    </source>
</evidence>
<keyword evidence="13" id="KW-0472">Membrane</keyword>
<feature type="chain" id="PRO_5011331714" description="FAD:protein FMN transferase" evidence="13">
    <location>
        <begin position="32"/>
        <end position="365"/>
    </location>
</feature>
<keyword evidence="5 11" id="KW-0808">Transferase</keyword>
<dbReference type="PROSITE" id="PS51257">
    <property type="entry name" value="PROKAR_LIPOPROTEIN"/>
    <property type="match status" value="1"/>
</dbReference>
<evidence type="ECO:0000256" key="5">
    <source>
        <dbReference type="ARBA" id="ARBA00022679"/>
    </source>
</evidence>
<keyword evidence="15" id="KW-1185">Reference proteome</keyword>
<evidence type="ECO:0000256" key="6">
    <source>
        <dbReference type="ARBA" id="ARBA00022723"/>
    </source>
</evidence>
<evidence type="ECO:0000256" key="11">
    <source>
        <dbReference type="PIRNR" id="PIRNR006268"/>
    </source>
</evidence>
<dbReference type="SUPFAM" id="SSF143631">
    <property type="entry name" value="ApbE-like"/>
    <property type="match status" value="1"/>
</dbReference>
<comment type="subcellular location">
    <subcellularLocation>
        <location evidence="13">Cell inner membrane</location>
        <topology evidence="13">Lipid-anchor</topology>
        <orientation evidence="13">Periplasmic side</orientation>
    </subcellularLocation>
</comment>
<reference evidence="15" key="1">
    <citation type="submission" date="2016-10" db="EMBL/GenBank/DDBJ databases">
        <authorList>
            <person name="Varghese N."/>
            <person name="Submissions S."/>
        </authorList>
    </citation>
    <scope>NUCLEOTIDE SEQUENCE [LARGE SCALE GENOMIC DNA]</scope>
    <source>
        <strain evidence="15">DSM 217</strain>
    </source>
</reference>
<keyword evidence="13 14" id="KW-0449">Lipoprotein</keyword>
<evidence type="ECO:0000256" key="1">
    <source>
        <dbReference type="ARBA" id="ARBA00008282"/>
    </source>
</evidence>
<dbReference type="OrthoDB" id="9778595at2"/>
<evidence type="ECO:0000256" key="2">
    <source>
        <dbReference type="ARBA" id="ARBA00011955"/>
    </source>
</evidence>
<evidence type="ECO:0000256" key="13">
    <source>
        <dbReference type="RuleBase" id="RU363002"/>
    </source>
</evidence>
<feature type="binding site" evidence="12">
    <location>
        <position position="300"/>
    </location>
    <ligand>
        <name>Mg(2+)</name>
        <dbReference type="ChEBI" id="CHEBI:18420"/>
    </ligand>
</feature>
<evidence type="ECO:0000256" key="10">
    <source>
        <dbReference type="ARBA" id="ARBA00048540"/>
    </source>
</evidence>
<dbReference type="STRING" id="1058.SAMN05421783_106113"/>
<dbReference type="GO" id="GO:0046872">
    <property type="term" value="F:metal ion binding"/>
    <property type="evidence" value="ECO:0007669"/>
    <property type="project" value="UniProtKB-UniRule"/>
</dbReference>
<dbReference type="GO" id="GO:0005886">
    <property type="term" value="C:plasma membrane"/>
    <property type="evidence" value="ECO:0007669"/>
    <property type="project" value="UniProtKB-SubCell"/>
</dbReference>
<gene>
    <name evidence="14" type="ORF">SAMN05421783_106113</name>
</gene>
<dbReference type="EMBL" id="FNNZ01000006">
    <property type="protein sequence ID" value="SDW62848.1"/>
    <property type="molecule type" value="Genomic_DNA"/>
</dbReference>
<dbReference type="RefSeq" id="WP_093030113.1">
    <property type="nucleotide sequence ID" value="NZ_FNNZ01000006.1"/>
</dbReference>
<proteinExistence type="inferred from homology"/>
<evidence type="ECO:0000256" key="4">
    <source>
        <dbReference type="ARBA" id="ARBA00022630"/>
    </source>
</evidence>
<keyword evidence="13" id="KW-1003">Cell membrane</keyword>
<keyword evidence="8 11" id="KW-0460">Magnesium</keyword>
<evidence type="ECO:0000313" key="15">
    <source>
        <dbReference type="Proteomes" id="UP000198816"/>
    </source>
</evidence>
<dbReference type="InterPro" id="IPR024932">
    <property type="entry name" value="ApbE"/>
</dbReference>
<evidence type="ECO:0000256" key="9">
    <source>
        <dbReference type="ARBA" id="ARBA00031306"/>
    </source>
</evidence>
<accession>A0A1H2V3F2</accession>
<evidence type="ECO:0000256" key="12">
    <source>
        <dbReference type="PIRSR" id="PIRSR006268-2"/>
    </source>
</evidence>
<dbReference type="PANTHER" id="PTHR30040">
    <property type="entry name" value="THIAMINE BIOSYNTHESIS LIPOPROTEIN APBE"/>
    <property type="match status" value="1"/>
</dbReference>
<keyword evidence="6 11" id="KW-0479">Metal-binding</keyword>
<dbReference type="InterPro" id="IPR003374">
    <property type="entry name" value="ApbE-like_sf"/>
</dbReference>
<dbReference type="Pfam" id="PF02424">
    <property type="entry name" value="ApbE"/>
    <property type="match status" value="1"/>
</dbReference>
<evidence type="ECO:0000256" key="7">
    <source>
        <dbReference type="ARBA" id="ARBA00022827"/>
    </source>
</evidence>
<dbReference type="Gene3D" id="3.10.520.10">
    <property type="entry name" value="ApbE-like domains"/>
    <property type="match status" value="1"/>
</dbReference>
<keyword evidence="7 11" id="KW-0274">FAD</keyword>
<organism evidence="14 15">
    <name type="scientific">Thiocapsa roseopersicina</name>
    <dbReference type="NCBI Taxonomy" id="1058"/>
    <lineage>
        <taxon>Bacteria</taxon>
        <taxon>Pseudomonadati</taxon>
        <taxon>Pseudomonadota</taxon>
        <taxon>Gammaproteobacteria</taxon>
        <taxon>Chromatiales</taxon>
        <taxon>Chromatiaceae</taxon>
        <taxon>Thiocapsa</taxon>
    </lineage>
</organism>
<feature type="binding site" evidence="12">
    <location>
        <position position="185"/>
    </location>
    <ligand>
        <name>Mg(2+)</name>
        <dbReference type="ChEBI" id="CHEBI:18420"/>
    </ligand>
</feature>
<dbReference type="AlphaFoldDB" id="A0A1H2V3F2"/>
<evidence type="ECO:0000256" key="8">
    <source>
        <dbReference type="ARBA" id="ARBA00022842"/>
    </source>
</evidence>
<dbReference type="Proteomes" id="UP000198816">
    <property type="component" value="Unassembled WGS sequence"/>
</dbReference>
<comment type="catalytic activity">
    <reaction evidence="10 11 13">
        <text>L-threonyl-[protein] + FAD = FMN-L-threonyl-[protein] + AMP + H(+)</text>
        <dbReference type="Rhea" id="RHEA:36847"/>
        <dbReference type="Rhea" id="RHEA-COMP:11060"/>
        <dbReference type="Rhea" id="RHEA-COMP:11061"/>
        <dbReference type="ChEBI" id="CHEBI:15378"/>
        <dbReference type="ChEBI" id="CHEBI:30013"/>
        <dbReference type="ChEBI" id="CHEBI:57692"/>
        <dbReference type="ChEBI" id="CHEBI:74257"/>
        <dbReference type="ChEBI" id="CHEBI:456215"/>
        <dbReference type="EC" id="2.7.1.180"/>
    </reaction>
</comment>
<protein>
    <recommendedName>
        <fullName evidence="3 11">FAD:protein FMN transferase</fullName>
        <ecNumber evidence="2 11">2.7.1.180</ecNumber>
    </recommendedName>
    <alternativeName>
        <fullName evidence="9 11">Flavin transferase</fullName>
    </alternativeName>
</protein>
<feature type="signal peptide" evidence="13">
    <location>
        <begin position="1"/>
        <end position="31"/>
    </location>
</feature>